<feature type="transmembrane region" description="Helical" evidence="12">
    <location>
        <begin position="154"/>
        <end position="174"/>
    </location>
</feature>
<comment type="caution">
    <text evidence="13">The sequence shown here is derived from an EMBL/GenBank/DDBJ whole genome shotgun (WGS) entry which is preliminary data.</text>
</comment>
<keyword evidence="10" id="KW-1015">Disulfide bond</keyword>
<protein>
    <submittedName>
        <fullName evidence="13">Cytochrome c oxidase assembly protein subunit 15</fullName>
    </submittedName>
</protein>
<dbReference type="Proteomes" id="UP000553442">
    <property type="component" value="Unassembled WGS sequence"/>
</dbReference>
<keyword evidence="5 12" id="KW-1133">Transmembrane helix</keyword>
<comment type="pathway">
    <text evidence="11">Porphyrin-containing compound metabolism.</text>
</comment>
<proteinExistence type="predicted"/>
<dbReference type="GO" id="GO:0016020">
    <property type="term" value="C:membrane"/>
    <property type="evidence" value="ECO:0007669"/>
    <property type="project" value="UniProtKB-SubCell"/>
</dbReference>
<dbReference type="GO" id="GO:0016491">
    <property type="term" value="F:oxidoreductase activity"/>
    <property type="evidence" value="ECO:0007669"/>
    <property type="project" value="UniProtKB-KW"/>
</dbReference>
<evidence type="ECO:0000256" key="12">
    <source>
        <dbReference type="SAM" id="Phobius"/>
    </source>
</evidence>
<evidence type="ECO:0000256" key="1">
    <source>
        <dbReference type="ARBA" id="ARBA00004141"/>
    </source>
</evidence>
<keyword evidence="9 12" id="KW-0472">Membrane</keyword>
<keyword evidence="3 12" id="KW-0812">Transmembrane</keyword>
<evidence type="ECO:0000256" key="2">
    <source>
        <dbReference type="ARBA" id="ARBA00022475"/>
    </source>
</evidence>
<evidence type="ECO:0000256" key="3">
    <source>
        <dbReference type="ARBA" id="ARBA00022692"/>
    </source>
</evidence>
<reference evidence="13 14" key="1">
    <citation type="submission" date="2020-08" db="EMBL/GenBank/DDBJ databases">
        <title>Genomic Encyclopedia of Archaeal and Bacterial Type Strains, Phase II (KMG-II): from individual species to whole genera.</title>
        <authorList>
            <person name="Goeker M."/>
        </authorList>
    </citation>
    <scope>NUCLEOTIDE SEQUENCE [LARGE SCALE GENOMIC DNA]</scope>
    <source>
        <strain evidence="13 14">5AG</strain>
    </source>
</reference>
<evidence type="ECO:0000256" key="11">
    <source>
        <dbReference type="ARBA" id="ARBA00023444"/>
    </source>
</evidence>
<feature type="transmembrane region" description="Helical" evidence="12">
    <location>
        <begin position="98"/>
        <end position="117"/>
    </location>
</feature>
<sequence length="369" mass="40315">MSASWRAVDLQGESEVTMSDSRRRVRLLLTLSLVGVLFTIGVILVGVWTRLVDAGLGCPDWPGCYGRLVVPDETRALAHSPDAPLESFKAWVEMVHRYVASTLGLLVIALVVLGAPLRRRADYPWGVSLALLGVILLQGAFGAFTVTLKLWPQVVTMHLLGGLSVMLLFLWLHLRLRRFAAGRLTLGGVAAPRRPLTPLWALAMLLLVGQLALGGWVSSNYAGIACQGFPTCNGQWWPAMDWSEGFHLTQSVGPNYLHGQLHADARTAIQFAHRLGALALGLVLLLLALRHWHEARLRPWLGGLVGVFVVQLGLGIANVLLWLPLWLALLHTAGAVALVVMMALAVWGWRESAPQAAKQQTVEKEWAHV</sequence>
<dbReference type="Pfam" id="PF02628">
    <property type="entry name" value="COX15-CtaA"/>
    <property type="match status" value="1"/>
</dbReference>
<evidence type="ECO:0000256" key="4">
    <source>
        <dbReference type="ARBA" id="ARBA00022723"/>
    </source>
</evidence>
<evidence type="ECO:0000313" key="14">
    <source>
        <dbReference type="Proteomes" id="UP000553442"/>
    </source>
</evidence>
<keyword evidence="4" id="KW-0479">Metal-binding</keyword>
<dbReference type="PANTHER" id="PTHR35457">
    <property type="entry name" value="HEME A SYNTHASE"/>
    <property type="match status" value="1"/>
</dbReference>
<keyword evidence="8" id="KW-0350">Heme biosynthesis</keyword>
<dbReference type="GO" id="GO:0046872">
    <property type="term" value="F:metal ion binding"/>
    <property type="evidence" value="ECO:0007669"/>
    <property type="project" value="UniProtKB-KW"/>
</dbReference>
<feature type="transmembrane region" description="Helical" evidence="12">
    <location>
        <begin position="301"/>
        <end position="323"/>
    </location>
</feature>
<keyword evidence="6" id="KW-0560">Oxidoreductase</keyword>
<feature type="transmembrane region" description="Helical" evidence="12">
    <location>
        <begin position="27"/>
        <end position="48"/>
    </location>
</feature>
<evidence type="ECO:0000256" key="9">
    <source>
        <dbReference type="ARBA" id="ARBA00023136"/>
    </source>
</evidence>
<comment type="subcellular location">
    <subcellularLocation>
        <location evidence="1">Membrane</location>
        <topology evidence="1">Multi-pass membrane protein</topology>
    </subcellularLocation>
</comment>
<evidence type="ECO:0000256" key="6">
    <source>
        <dbReference type="ARBA" id="ARBA00023002"/>
    </source>
</evidence>
<evidence type="ECO:0000313" key="13">
    <source>
        <dbReference type="EMBL" id="MBB3330560.1"/>
    </source>
</evidence>
<keyword evidence="7" id="KW-0408">Iron</keyword>
<gene>
    <name evidence="13" type="ORF">BDK63_001426</name>
</gene>
<feature type="transmembrane region" description="Helical" evidence="12">
    <location>
        <begin position="195"/>
        <end position="213"/>
    </location>
</feature>
<feature type="transmembrane region" description="Helical" evidence="12">
    <location>
        <begin position="271"/>
        <end position="289"/>
    </location>
</feature>
<dbReference type="InterPro" id="IPR050450">
    <property type="entry name" value="COX15/CtaA_HemeA_synthase"/>
</dbReference>
<organism evidence="13 14">
    <name type="scientific">Halomonas campaniensis</name>
    <dbReference type="NCBI Taxonomy" id="213554"/>
    <lineage>
        <taxon>Bacteria</taxon>
        <taxon>Pseudomonadati</taxon>
        <taxon>Pseudomonadota</taxon>
        <taxon>Gammaproteobacteria</taxon>
        <taxon>Oceanospirillales</taxon>
        <taxon>Halomonadaceae</taxon>
        <taxon>Halomonas</taxon>
    </lineage>
</organism>
<evidence type="ECO:0000256" key="5">
    <source>
        <dbReference type="ARBA" id="ARBA00022989"/>
    </source>
</evidence>
<keyword evidence="14" id="KW-1185">Reference proteome</keyword>
<evidence type="ECO:0000256" key="8">
    <source>
        <dbReference type="ARBA" id="ARBA00023133"/>
    </source>
</evidence>
<dbReference type="EMBL" id="JACHZF010000008">
    <property type="protein sequence ID" value="MBB3330560.1"/>
    <property type="molecule type" value="Genomic_DNA"/>
</dbReference>
<dbReference type="InterPro" id="IPR003780">
    <property type="entry name" value="COX15/CtaA_fam"/>
</dbReference>
<dbReference type="PANTHER" id="PTHR35457:SF1">
    <property type="entry name" value="HEME A SYNTHASE"/>
    <property type="match status" value="1"/>
</dbReference>
<accession>A0A7W5PAB7</accession>
<evidence type="ECO:0000256" key="7">
    <source>
        <dbReference type="ARBA" id="ARBA00023004"/>
    </source>
</evidence>
<keyword evidence="2" id="KW-1003">Cell membrane</keyword>
<feature type="transmembrane region" description="Helical" evidence="12">
    <location>
        <begin position="129"/>
        <end position="148"/>
    </location>
</feature>
<feature type="transmembrane region" description="Helical" evidence="12">
    <location>
        <begin position="329"/>
        <end position="349"/>
    </location>
</feature>
<evidence type="ECO:0000256" key="10">
    <source>
        <dbReference type="ARBA" id="ARBA00023157"/>
    </source>
</evidence>
<dbReference type="AlphaFoldDB" id="A0A7W5PAB7"/>
<dbReference type="GO" id="GO:0006784">
    <property type="term" value="P:heme A biosynthetic process"/>
    <property type="evidence" value="ECO:0007669"/>
    <property type="project" value="InterPro"/>
</dbReference>
<name>A0A7W5PAB7_9GAMM</name>